<dbReference type="PANTHER" id="PTHR46300:SF2">
    <property type="entry name" value="CYTOCHROME P450 MONOOXYGENASE ALNH-RELATED"/>
    <property type="match status" value="1"/>
</dbReference>
<dbReference type="Proteomes" id="UP001172101">
    <property type="component" value="Unassembled WGS sequence"/>
</dbReference>
<evidence type="ECO:0000256" key="6">
    <source>
        <dbReference type="PIRSR" id="PIRSR602401-1"/>
    </source>
</evidence>
<proteinExistence type="inferred from homology"/>
<gene>
    <name evidence="8" type="ORF">B0T26DRAFT_633887</name>
</gene>
<dbReference type="InterPro" id="IPR050364">
    <property type="entry name" value="Cytochrome_P450_fung"/>
</dbReference>
<evidence type="ECO:0000256" key="2">
    <source>
        <dbReference type="ARBA" id="ARBA00022723"/>
    </source>
</evidence>
<dbReference type="GO" id="GO:0004497">
    <property type="term" value="F:monooxygenase activity"/>
    <property type="evidence" value="ECO:0007669"/>
    <property type="project" value="UniProtKB-KW"/>
</dbReference>
<dbReference type="GeneID" id="85319849"/>
<comment type="similarity">
    <text evidence="1 7">Belongs to the cytochrome P450 family.</text>
</comment>
<evidence type="ECO:0000256" key="1">
    <source>
        <dbReference type="ARBA" id="ARBA00010617"/>
    </source>
</evidence>
<keyword evidence="4 6" id="KW-0408">Iron</keyword>
<evidence type="ECO:0000313" key="9">
    <source>
        <dbReference type="Proteomes" id="UP001172101"/>
    </source>
</evidence>
<dbReference type="SUPFAM" id="SSF48264">
    <property type="entry name" value="Cytochrome P450"/>
    <property type="match status" value="1"/>
</dbReference>
<keyword evidence="6 7" id="KW-0349">Heme</keyword>
<dbReference type="Gene3D" id="1.10.630.10">
    <property type="entry name" value="Cytochrome P450"/>
    <property type="match status" value="1"/>
</dbReference>
<sequence>MALALSLGLLSLAGLLVYHAVVWLLSTRRPPNFPPGPPSILGLGNLHNFPRENPFLTAAEWAKQYGPITGLKFGPTNVIVINDAKLVYEFIVKRGAIFSGRPKRHVAQEHVLPEGRDMYAIFLSNDYSRRLRTITKEFLAGSGLGQLAPMHQASATGLVYDLLQSGDKWRDHIASWYVAVTAPVAMISGAQLHDLGDNWVRDYNKVQHEFEDLLDPATAPPIDIFPILQWVPAMFAEWKRKAPVTRKALLKSYGALMAHAKKPHNNTIQPLATKLLQRAADPKTPPEGRFSEQEITMLMGGTIDAAFDSSVVVFQTLMLALAAHPEVQRAAQAEIDGVFASETELPERIDLDRLPYVNACMTESLRWRPVSTLGLPRETVADEQMLGYNIPKGTMVMINMWLMNMDPDFYDEPDRFMPERYMRDPVGAKAGVSQLGRKAVYTFGAGRRECPGKDFVYQSMCMAVSQILWAFDVVPTTKLDLSPSTGFTSSVVLKPNHFGIKFVPRRPDLGAVVAEQKRKADVLLRQILA</sequence>
<reference evidence="8" key="1">
    <citation type="submission" date="2023-06" db="EMBL/GenBank/DDBJ databases">
        <title>Genome-scale phylogeny and comparative genomics of the fungal order Sordariales.</title>
        <authorList>
            <consortium name="Lawrence Berkeley National Laboratory"/>
            <person name="Hensen N."/>
            <person name="Bonometti L."/>
            <person name="Westerberg I."/>
            <person name="Brannstrom I.O."/>
            <person name="Guillou S."/>
            <person name="Cros-Aarteil S."/>
            <person name="Calhoun S."/>
            <person name="Haridas S."/>
            <person name="Kuo A."/>
            <person name="Mondo S."/>
            <person name="Pangilinan J."/>
            <person name="Riley R."/>
            <person name="LaButti K."/>
            <person name="Andreopoulos B."/>
            <person name="Lipzen A."/>
            <person name="Chen C."/>
            <person name="Yanf M."/>
            <person name="Daum C."/>
            <person name="Ng V."/>
            <person name="Clum A."/>
            <person name="Steindorff A."/>
            <person name="Ohm R."/>
            <person name="Martin F."/>
            <person name="Silar P."/>
            <person name="Natvig D."/>
            <person name="Lalanne C."/>
            <person name="Gautier V."/>
            <person name="Ament-velasquez S.L."/>
            <person name="Kruys A."/>
            <person name="Hutchinson M.I."/>
            <person name="Powell A.J."/>
            <person name="Barry K."/>
            <person name="Miller A.N."/>
            <person name="Grigoriev I.V."/>
            <person name="Debuchy R."/>
            <person name="Gladieux P."/>
            <person name="Thoren M.H."/>
            <person name="Johannesson H."/>
        </authorList>
    </citation>
    <scope>NUCLEOTIDE SEQUENCE</scope>
    <source>
        <strain evidence="8">SMH2392-1A</strain>
    </source>
</reference>
<dbReference type="RefSeq" id="XP_060303995.1">
    <property type="nucleotide sequence ID" value="XM_060436579.1"/>
</dbReference>
<evidence type="ECO:0000256" key="3">
    <source>
        <dbReference type="ARBA" id="ARBA00023002"/>
    </source>
</evidence>
<keyword evidence="3 7" id="KW-0560">Oxidoreductase</keyword>
<evidence type="ECO:0000256" key="5">
    <source>
        <dbReference type="ARBA" id="ARBA00023033"/>
    </source>
</evidence>
<keyword evidence="5 7" id="KW-0503">Monooxygenase</keyword>
<feature type="binding site" description="axial binding residue" evidence="6">
    <location>
        <position position="450"/>
    </location>
    <ligand>
        <name>heme</name>
        <dbReference type="ChEBI" id="CHEBI:30413"/>
    </ligand>
    <ligandPart>
        <name>Fe</name>
        <dbReference type="ChEBI" id="CHEBI:18248"/>
    </ligandPart>
</feature>
<keyword evidence="2 6" id="KW-0479">Metal-binding</keyword>
<comment type="cofactor">
    <cofactor evidence="6">
        <name>heme</name>
        <dbReference type="ChEBI" id="CHEBI:30413"/>
    </cofactor>
</comment>
<dbReference type="GO" id="GO:0016705">
    <property type="term" value="F:oxidoreductase activity, acting on paired donors, with incorporation or reduction of molecular oxygen"/>
    <property type="evidence" value="ECO:0007669"/>
    <property type="project" value="InterPro"/>
</dbReference>
<keyword evidence="9" id="KW-1185">Reference proteome</keyword>
<comment type="caution">
    <text evidence="8">The sequence shown here is derived from an EMBL/GenBank/DDBJ whole genome shotgun (WGS) entry which is preliminary data.</text>
</comment>
<protein>
    <submittedName>
        <fullName evidence="8">Cytochrome P450</fullName>
    </submittedName>
</protein>
<dbReference type="PRINTS" id="PR00463">
    <property type="entry name" value="EP450I"/>
</dbReference>
<dbReference type="GO" id="GO:0005506">
    <property type="term" value="F:iron ion binding"/>
    <property type="evidence" value="ECO:0007669"/>
    <property type="project" value="InterPro"/>
</dbReference>
<dbReference type="EMBL" id="JAUIRO010000001">
    <property type="protein sequence ID" value="KAK0735118.1"/>
    <property type="molecule type" value="Genomic_DNA"/>
</dbReference>
<dbReference type="GO" id="GO:0020037">
    <property type="term" value="F:heme binding"/>
    <property type="evidence" value="ECO:0007669"/>
    <property type="project" value="InterPro"/>
</dbReference>
<dbReference type="InterPro" id="IPR002401">
    <property type="entry name" value="Cyt_P450_E_grp-I"/>
</dbReference>
<accession>A0AA40BJ27</accession>
<evidence type="ECO:0000313" key="8">
    <source>
        <dbReference type="EMBL" id="KAK0735118.1"/>
    </source>
</evidence>
<dbReference type="AlphaFoldDB" id="A0AA40BJ27"/>
<evidence type="ECO:0000256" key="7">
    <source>
        <dbReference type="RuleBase" id="RU000461"/>
    </source>
</evidence>
<dbReference type="InterPro" id="IPR036396">
    <property type="entry name" value="Cyt_P450_sf"/>
</dbReference>
<evidence type="ECO:0000256" key="4">
    <source>
        <dbReference type="ARBA" id="ARBA00023004"/>
    </source>
</evidence>
<dbReference type="InterPro" id="IPR017972">
    <property type="entry name" value="Cyt_P450_CS"/>
</dbReference>
<organism evidence="8 9">
    <name type="scientific">Lasiosphaeria miniovina</name>
    <dbReference type="NCBI Taxonomy" id="1954250"/>
    <lineage>
        <taxon>Eukaryota</taxon>
        <taxon>Fungi</taxon>
        <taxon>Dikarya</taxon>
        <taxon>Ascomycota</taxon>
        <taxon>Pezizomycotina</taxon>
        <taxon>Sordariomycetes</taxon>
        <taxon>Sordariomycetidae</taxon>
        <taxon>Sordariales</taxon>
        <taxon>Lasiosphaeriaceae</taxon>
        <taxon>Lasiosphaeria</taxon>
    </lineage>
</organism>
<dbReference type="PROSITE" id="PS00086">
    <property type="entry name" value="CYTOCHROME_P450"/>
    <property type="match status" value="1"/>
</dbReference>
<name>A0AA40BJ27_9PEZI</name>
<dbReference type="Pfam" id="PF00067">
    <property type="entry name" value="p450"/>
    <property type="match status" value="1"/>
</dbReference>
<dbReference type="InterPro" id="IPR001128">
    <property type="entry name" value="Cyt_P450"/>
</dbReference>
<dbReference type="PANTHER" id="PTHR46300">
    <property type="entry name" value="P450, PUTATIVE (EUROFUNG)-RELATED-RELATED"/>
    <property type="match status" value="1"/>
</dbReference>